<dbReference type="InterPro" id="IPR013767">
    <property type="entry name" value="PAS_fold"/>
</dbReference>
<protein>
    <recommendedName>
        <fullName evidence="1">PAS domain-containing protein</fullName>
    </recommendedName>
</protein>
<dbReference type="SMART" id="SM00091">
    <property type="entry name" value="PAS"/>
    <property type="match status" value="1"/>
</dbReference>
<accession>S5Z0E6</accession>
<evidence type="ECO:0000259" key="1">
    <source>
        <dbReference type="PROSITE" id="PS50112"/>
    </source>
</evidence>
<dbReference type="KEGG" id="gjf:M493_10925"/>
<dbReference type="CDD" id="cd00130">
    <property type="entry name" value="PAS"/>
    <property type="match status" value="1"/>
</dbReference>
<dbReference type="Gene3D" id="3.30.450.20">
    <property type="entry name" value="PAS domain"/>
    <property type="match status" value="1"/>
</dbReference>
<sequence length="100" mass="11516">MEGKRKNMLLRQMDHLYEQIVEHTSQGIMVTDADACILFVNRAFTAITGYSKDDVLGKTPRLWQSGKHGKPFYAQLWTSLLETGRWQGEICYSICCRLTD</sequence>
<dbReference type="InterPro" id="IPR035965">
    <property type="entry name" value="PAS-like_dom_sf"/>
</dbReference>
<dbReference type="SUPFAM" id="SSF55785">
    <property type="entry name" value="PYP-like sensor domain (PAS domain)"/>
    <property type="match status" value="1"/>
</dbReference>
<reference evidence="2 3" key="1">
    <citation type="journal article" date="2014" name="Genome Announc.">
        <title>Complete Genome Sequence of the Thermophilic Polychlorinated Biphenyl Degrader Geobacillus sp. Strain JF8 (NBRC 109937).</title>
        <authorList>
            <person name="Shintani M."/>
            <person name="Ohtsubo Y."/>
            <person name="Fukuda K."/>
            <person name="Hosoyama A."/>
            <person name="Ohji S."/>
            <person name="Yamazoe A."/>
            <person name="Fujita N."/>
            <person name="Nagata Y."/>
            <person name="Tsuda M."/>
            <person name="Hatta T."/>
            <person name="Kimbara K."/>
        </authorList>
    </citation>
    <scope>NUCLEOTIDE SEQUENCE [LARGE SCALE GENOMIC DNA]</scope>
    <source>
        <strain evidence="2 3">JF8</strain>
    </source>
</reference>
<dbReference type="NCBIfam" id="TIGR00229">
    <property type="entry name" value="sensory_box"/>
    <property type="match status" value="1"/>
</dbReference>
<dbReference type="Proteomes" id="UP000015500">
    <property type="component" value="Chromosome"/>
</dbReference>
<proteinExistence type="predicted"/>
<dbReference type="PROSITE" id="PS50112">
    <property type="entry name" value="PAS"/>
    <property type="match status" value="1"/>
</dbReference>
<dbReference type="HOGENOM" id="CLU_2301792_0_0_9"/>
<dbReference type="Pfam" id="PF00989">
    <property type="entry name" value="PAS"/>
    <property type="match status" value="1"/>
</dbReference>
<organism evidence="2 3">
    <name type="scientific">Geobacillus genomosp. 3</name>
    <dbReference type="NCBI Taxonomy" id="1921421"/>
    <lineage>
        <taxon>Bacteria</taxon>
        <taxon>Bacillati</taxon>
        <taxon>Bacillota</taxon>
        <taxon>Bacilli</taxon>
        <taxon>Bacillales</taxon>
        <taxon>Anoxybacillaceae</taxon>
        <taxon>Geobacillus</taxon>
    </lineage>
</organism>
<name>S5Z0E6_GEOG3</name>
<feature type="domain" description="PAS" evidence="1">
    <location>
        <begin position="13"/>
        <end position="59"/>
    </location>
</feature>
<gene>
    <name evidence="2" type="ORF">M493_10925</name>
</gene>
<dbReference type="InterPro" id="IPR000014">
    <property type="entry name" value="PAS"/>
</dbReference>
<dbReference type="GO" id="GO:0006355">
    <property type="term" value="P:regulation of DNA-templated transcription"/>
    <property type="evidence" value="ECO:0007669"/>
    <property type="project" value="InterPro"/>
</dbReference>
<keyword evidence="3" id="KW-1185">Reference proteome</keyword>
<dbReference type="AlphaFoldDB" id="S5Z0E6"/>
<dbReference type="PATRIC" id="fig|1345697.3.peg.2116"/>
<evidence type="ECO:0000313" key="2">
    <source>
        <dbReference type="EMBL" id="AGT32444.1"/>
    </source>
</evidence>
<dbReference type="EMBL" id="CP006254">
    <property type="protein sequence ID" value="AGT32444.1"/>
    <property type="molecule type" value="Genomic_DNA"/>
</dbReference>
<dbReference type="STRING" id="1921421.M493_10925"/>
<evidence type="ECO:0000313" key="3">
    <source>
        <dbReference type="Proteomes" id="UP000015500"/>
    </source>
</evidence>